<keyword evidence="1" id="KW-0472">Membrane</keyword>
<dbReference type="AlphaFoldDB" id="A0A2H0KNU8"/>
<dbReference type="Proteomes" id="UP000229570">
    <property type="component" value="Unassembled WGS sequence"/>
</dbReference>
<reference evidence="2 3" key="1">
    <citation type="submission" date="2017-09" db="EMBL/GenBank/DDBJ databases">
        <title>Depth-based differentiation of microbial function through sediment-hosted aquifers and enrichment of novel symbionts in the deep terrestrial subsurface.</title>
        <authorList>
            <person name="Probst A.J."/>
            <person name="Ladd B."/>
            <person name="Jarett J.K."/>
            <person name="Geller-Mcgrath D.E."/>
            <person name="Sieber C.M."/>
            <person name="Emerson J.B."/>
            <person name="Anantharaman K."/>
            <person name="Thomas B.C."/>
            <person name="Malmstrom R."/>
            <person name="Stieglmeier M."/>
            <person name="Klingl A."/>
            <person name="Woyke T."/>
            <person name="Ryan C.M."/>
            <person name="Banfield J.F."/>
        </authorList>
    </citation>
    <scope>NUCLEOTIDE SEQUENCE [LARGE SCALE GENOMIC DNA]</scope>
    <source>
        <strain evidence="2">CG11_big_fil_rev_8_21_14_0_20_35_14</strain>
    </source>
</reference>
<protein>
    <submittedName>
        <fullName evidence="2">Uncharacterized protein</fullName>
    </submittedName>
</protein>
<evidence type="ECO:0000313" key="3">
    <source>
        <dbReference type="Proteomes" id="UP000229570"/>
    </source>
</evidence>
<evidence type="ECO:0000313" key="2">
    <source>
        <dbReference type="EMBL" id="PIQ72931.1"/>
    </source>
</evidence>
<keyword evidence="1" id="KW-0812">Transmembrane</keyword>
<accession>A0A2H0KNU8</accession>
<sequence length="105" mass="11290">MKNQLLSQSINFGGQTIKGPLEGIENLGQLVSRVLEFLLPLAGVVLLFVLIWGGYDYMMSQGNPEKLKGAQAKITTGFIGFGLLVFSYLIVKLLATIFGLGSGIL</sequence>
<proteinExistence type="predicted"/>
<feature type="transmembrane region" description="Helical" evidence="1">
    <location>
        <begin position="76"/>
        <end position="100"/>
    </location>
</feature>
<name>A0A2H0KNU8_9BACT</name>
<gene>
    <name evidence="2" type="ORF">COV86_00245</name>
</gene>
<dbReference type="Pfam" id="PF18895">
    <property type="entry name" value="T4SS_pilin"/>
    <property type="match status" value="1"/>
</dbReference>
<dbReference type="InterPro" id="IPR043993">
    <property type="entry name" value="T4SS_pilin"/>
</dbReference>
<dbReference type="EMBL" id="PCVL01000003">
    <property type="protein sequence ID" value="PIQ72931.1"/>
    <property type="molecule type" value="Genomic_DNA"/>
</dbReference>
<comment type="caution">
    <text evidence="2">The sequence shown here is derived from an EMBL/GenBank/DDBJ whole genome shotgun (WGS) entry which is preliminary data.</text>
</comment>
<organism evidence="2 3">
    <name type="scientific">Candidatus Roizmanbacteria bacterium CG11_big_fil_rev_8_21_14_0_20_35_14</name>
    <dbReference type="NCBI Taxonomy" id="1974855"/>
    <lineage>
        <taxon>Bacteria</taxon>
        <taxon>Candidatus Roizmaniibacteriota</taxon>
    </lineage>
</organism>
<feature type="transmembrane region" description="Helical" evidence="1">
    <location>
        <begin position="37"/>
        <end position="55"/>
    </location>
</feature>
<evidence type="ECO:0000256" key="1">
    <source>
        <dbReference type="SAM" id="Phobius"/>
    </source>
</evidence>
<keyword evidence="1" id="KW-1133">Transmembrane helix</keyword>